<gene>
    <name evidence="2" type="ORF">BU26DRAFT_561886</name>
</gene>
<keyword evidence="3" id="KW-1185">Reference proteome</keyword>
<dbReference type="EMBL" id="ML987192">
    <property type="protein sequence ID" value="KAF2252116.1"/>
    <property type="molecule type" value="Genomic_DNA"/>
</dbReference>
<protein>
    <submittedName>
        <fullName evidence="2">Uncharacterized protein</fullName>
    </submittedName>
</protein>
<proteinExistence type="predicted"/>
<evidence type="ECO:0000256" key="1">
    <source>
        <dbReference type="SAM" id="MobiDB-lite"/>
    </source>
</evidence>
<organism evidence="2 3">
    <name type="scientific">Trematosphaeria pertusa</name>
    <dbReference type="NCBI Taxonomy" id="390896"/>
    <lineage>
        <taxon>Eukaryota</taxon>
        <taxon>Fungi</taxon>
        <taxon>Dikarya</taxon>
        <taxon>Ascomycota</taxon>
        <taxon>Pezizomycotina</taxon>
        <taxon>Dothideomycetes</taxon>
        <taxon>Pleosporomycetidae</taxon>
        <taxon>Pleosporales</taxon>
        <taxon>Massarineae</taxon>
        <taxon>Trematosphaeriaceae</taxon>
        <taxon>Trematosphaeria</taxon>
    </lineage>
</organism>
<sequence length="256" mass="29123">MEWTNTTSLETTDKPADKMSSLTASKSKSILDLPGGKYPNLQHDSITDLAYASLRLASTCRTIRSEFWPLYSNRKPPPGFHVSMRLDRLPSFVDTFFPTTITPDAIVKPTLVIRVSTPILFLIAVLRQYPTLDIHFWDSPVRWGAADLNALVEIVRTNPAWGDSDQLSAFAGVEIHSRIGFREYVPYRWPYILKLRVMLKAEATAEWWDNKAEKRRREQELRERLGFASGKFRGLVVHVMRDWGSGPTCPSILGSL</sequence>
<feature type="compositionally biased region" description="Polar residues" evidence="1">
    <location>
        <begin position="1"/>
        <end position="10"/>
    </location>
</feature>
<evidence type="ECO:0000313" key="3">
    <source>
        <dbReference type="Proteomes" id="UP000800094"/>
    </source>
</evidence>
<accession>A0A6A6INZ4</accession>
<dbReference type="Proteomes" id="UP000800094">
    <property type="component" value="Unassembled WGS sequence"/>
</dbReference>
<reference evidence="2" key="1">
    <citation type="journal article" date="2020" name="Stud. Mycol.">
        <title>101 Dothideomycetes genomes: a test case for predicting lifestyles and emergence of pathogens.</title>
        <authorList>
            <person name="Haridas S."/>
            <person name="Albert R."/>
            <person name="Binder M."/>
            <person name="Bloem J."/>
            <person name="Labutti K."/>
            <person name="Salamov A."/>
            <person name="Andreopoulos B."/>
            <person name="Baker S."/>
            <person name="Barry K."/>
            <person name="Bills G."/>
            <person name="Bluhm B."/>
            <person name="Cannon C."/>
            <person name="Castanera R."/>
            <person name="Culley D."/>
            <person name="Daum C."/>
            <person name="Ezra D."/>
            <person name="Gonzalez J."/>
            <person name="Henrissat B."/>
            <person name="Kuo A."/>
            <person name="Liang C."/>
            <person name="Lipzen A."/>
            <person name="Lutzoni F."/>
            <person name="Magnuson J."/>
            <person name="Mondo S."/>
            <person name="Nolan M."/>
            <person name="Ohm R."/>
            <person name="Pangilinan J."/>
            <person name="Park H.-J."/>
            <person name="Ramirez L."/>
            <person name="Alfaro M."/>
            <person name="Sun H."/>
            <person name="Tritt A."/>
            <person name="Yoshinaga Y."/>
            <person name="Zwiers L.-H."/>
            <person name="Turgeon B."/>
            <person name="Goodwin S."/>
            <person name="Spatafora J."/>
            <person name="Crous P."/>
            <person name="Grigoriev I."/>
        </authorList>
    </citation>
    <scope>NUCLEOTIDE SEQUENCE</scope>
    <source>
        <strain evidence="2">CBS 122368</strain>
    </source>
</reference>
<dbReference type="GeneID" id="54586298"/>
<dbReference type="RefSeq" id="XP_033687120.1">
    <property type="nucleotide sequence ID" value="XM_033832968.1"/>
</dbReference>
<name>A0A6A6INZ4_9PLEO</name>
<evidence type="ECO:0000313" key="2">
    <source>
        <dbReference type="EMBL" id="KAF2252116.1"/>
    </source>
</evidence>
<dbReference type="AlphaFoldDB" id="A0A6A6INZ4"/>
<feature type="region of interest" description="Disordered" evidence="1">
    <location>
        <begin position="1"/>
        <end position="21"/>
    </location>
</feature>